<dbReference type="GO" id="GO:0045202">
    <property type="term" value="C:synapse"/>
    <property type="evidence" value="ECO:0007669"/>
    <property type="project" value="TreeGrafter"/>
</dbReference>
<feature type="domain" description="Spatacsin C-terminal" evidence="1">
    <location>
        <begin position="1401"/>
        <end position="1701"/>
    </location>
</feature>
<keyword evidence="3" id="KW-1185">Reference proteome</keyword>
<dbReference type="GO" id="GO:0005737">
    <property type="term" value="C:cytoplasm"/>
    <property type="evidence" value="ECO:0007669"/>
    <property type="project" value="TreeGrafter"/>
</dbReference>
<dbReference type="GO" id="GO:0007268">
    <property type="term" value="P:chemical synaptic transmission"/>
    <property type="evidence" value="ECO:0007669"/>
    <property type="project" value="TreeGrafter"/>
</dbReference>
<dbReference type="PANTHER" id="PTHR13650:SF0">
    <property type="entry name" value="SPATACSIN"/>
    <property type="match status" value="1"/>
</dbReference>
<reference evidence="2" key="1">
    <citation type="submission" date="2021-03" db="EMBL/GenBank/DDBJ databases">
        <title>Chromosome level genome of the anhydrobiotic midge Polypedilum vanderplanki.</title>
        <authorList>
            <person name="Yoshida Y."/>
            <person name="Kikawada T."/>
            <person name="Gusev O."/>
        </authorList>
    </citation>
    <scope>NUCLEOTIDE SEQUENCE</scope>
    <source>
        <strain evidence="2">NIAS01</strain>
        <tissue evidence="2">Whole body or cell culture</tissue>
    </source>
</reference>
<comment type="caution">
    <text evidence="2">The sequence shown here is derived from an EMBL/GenBank/DDBJ whole genome shotgun (WGS) entry which is preliminary data.</text>
</comment>
<dbReference type="GO" id="GO:0030424">
    <property type="term" value="C:axon"/>
    <property type="evidence" value="ECO:0007669"/>
    <property type="project" value="TreeGrafter"/>
</dbReference>
<name>A0A9J6BDV7_POLVA</name>
<accession>A0A9J6BDV7</accession>
<protein>
    <recommendedName>
        <fullName evidence="1">Spatacsin C-terminal domain-containing protein</fullName>
    </recommendedName>
</protein>
<dbReference type="EMBL" id="JADBJN010000004">
    <property type="protein sequence ID" value="KAG5667925.1"/>
    <property type="molecule type" value="Genomic_DNA"/>
</dbReference>
<proteinExistence type="predicted"/>
<sequence>MDIKSNEFKAIETLWKTLDDSSIIRDVLFKGKYISNAIKFISERNQITIDEAKESFLQICDNIVNILIQNKQLYRASHVLKNAQINELHYLFDLHQKTDDEKKKSIIIEYLQKIKENFDDDLNELEAFHICYKMLQENFYTHMKYLETTNKNHNNYVVTVNNIEKLSFPTYMKQSLAWRKEIAVDIFFKSQTDTEILKIIPILNKSIFFGYLLQNRLTGLLRTWLNEQYCSMAGQTIRSTLNSPQNFDEALNFLFRKWTFEPFMMNQITRKEKEVIKNEFAKLGLFENREVKQIDRKLNRFFTTHTFHENYTTLKSDEITKFIVENELLEMLPNKFIDYDWIKNYLKESDEKQAMRNELKLLGSTKDLLTKETNLNDFVRILNATNEYLLIYNKNFKTDTKEMKFFNDIVKIKPQEFHKISDLNFFTKNLNTKLENEENLETIEEILEEFQSINIKYIFDEFQSEPHFDDPQISLAYGDKVKLNFINYVERGQGTFATFNFINEMTKNFNTLNRQMILGACEEVAKLAMENPENEKLVTHVMAFLESFTVDTRNLRCFLRLLKLRNENETKNFEDFLDANIKVGENLNESIKNIESLEVYWKTKKISNPPRSYLNQFIKVNDWFHFLLFCQYLKFPLNEFIEICQKNFPNKNLGENLIRAIKYEAPEEAKRSLYFTKVNKIPETSEIFENGKFLDSNFDLFAILLKCNEKISRHEMKFEDFVKMFEKIDGEFTKNDLLYQAIKFDWPVIAVLAATTKLYRFKYCWLTWLILSTNYEVKKRYEDIEKMAKDVVLNTIKIGFIRTLEESAQIFYPSTPFNTLTTFLHETLSSNFTEMDSKLKVCIIQLNKNNYNMTAVKGRQNVIPFTIRCLISHLQHNIKFITNQEQYLECLHQSEISQFDDGQTDFQLMQRVCKLLQFTNVQVNYENFDENEISNICDQLIANNYFEAAIEVASMMGKSKSDFIFKWWLHMHKSEEQRQTSFDFEKYLKYVETYGLEMQTFVRFLRFITAEMTECLDKFNIMIFIFRQFPTDELEFQIHNLYIKLRASGIENIQPLTSDYFENVIKKEKFLIHECLYELKSIAKIDELLISQRNLENENEIKILDELICKLLDMNDIIEALRVHEMFGYAPEDLKLLAYMLSVCEGISSIYDITKQERQIISNYAQLSNRFNRFTLRPLRTSSCNESMDNSMISMDMSESAVFDEPTPYKENKETFQAIQGLVCKIKHGRSHGHRAVLIYRASLILNRSFSELIKIKDPIEFLELAAACESDQKLLVMNDIVEAMNLSNHSITQFIAKEITISIIKTRFLQFNKDTDLTTSTSSSSWNQVFDDIWGFSLSKDLHLILELCKGKTTLLGTYLLKFYELLSQPSLDIPFVHLEYQNLCDQLNRSLSPQVLSLSKQNKIKLELLIVAHDCFCQECSTEGIGEILRLAKKFVNDLPKESSNLIVKLLCGIGRYREMFYCFDILIKNEAFEALLGQFSERQSSGLKTALLSYLNEFHPNNIEYYKMAASRFQMYTELSKIWRTSALGKIDKILAENQIKVQKSARIFTTQIQNLEVPYLKCSRNLIGNFHDALSDMVHATEVLSTENKIELAIKYTNFCELIAVQIHLVKIAVENETKLCPSILQIEKNQKLSQFFANYELSVPQMMILNKNLENIKIGYAKVIFCRSLIVGDEMFLQEFIGRLELSDAVIENIIKLAQYETITKKQEKILHDLVLMIRDVGIKFRLASLLGLKGILQKLLNDEQSYYYLLDTKYGAIDIL</sequence>
<dbReference type="GO" id="GO:0048489">
    <property type="term" value="P:synaptic vesicle transport"/>
    <property type="evidence" value="ECO:0007669"/>
    <property type="project" value="TreeGrafter"/>
</dbReference>
<evidence type="ECO:0000313" key="2">
    <source>
        <dbReference type="EMBL" id="KAG5667925.1"/>
    </source>
</evidence>
<gene>
    <name evidence="2" type="ORF">PVAND_015890</name>
</gene>
<dbReference type="PANTHER" id="PTHR13650">
    <property type="entry name" value="SPATACSIN"/>
    <property type="match status" value="1"/>
</dbReference>
<evidence type="ECO:0000259" key="1">
    <source>
        <dbReference type="Pfam" id="PF14649"/>
    </source>
</evidence>
<dbReference type="GO" id="GO:0007409">
    <property type="term" value="P:axonogenesis"/>
    <property type="evidence" value="ECO:0007669"/>
    <property type="project" value="TreeGrafter"/>
</dbReference>
<dbReference type="OrthoDB" id="2018754at2759"/>
<evidence type="ECO:0000313" key="3">
    <source>
        <dbReference type="Proteomes" id="UP001107558"/>
    </source>
</evidence>
<dbReference type="Proteomes" id="UP001107558">
    <property type="component" value="Chromosome 4"/>
</dbReference>
<organism evidence="2 3">
    <name type="scientific">Polypedilum vanderplanki</name>
    <name type="common">Sleeping chironomid midge</name>
    <dbReference type="NCBI Taxonomy" id="319348"/>
    <lineage>
        <taxon>Eukaryota</taxon>
        <taxon>Metazoa</taxon>
        <taxon>Ecdysozoa</taxon>
        <taxon>Arthropoda</taxon>
        <taxon>Hexapoda</taxon>
        <taxon>Insecta</taxon>
        <taxon>Pterygota</taxon>
        <taxon>Neoptera</taxon>
        <taxon>Endopterygota</taxon>
        <taxon>Diptera</taxon>
        <taxon>Nematocera</taxon>
        <taxon>Chironomoidea</taxon>
        <taxon>Chironomidae</taxon>
        <taxon>Chironominae</taxon>
        <taxon>Polypedilum</taxon>
        <taxon>Polypedilum</taxon>
    </lineage>
</organism>
<dbReference type="InterPro" id="IPR028107">
    <property type="entry name" value="Spatacsin_C_dom"/>
</dbReference>
<dbReference type="GO" id="GO:0008088">
    <property type="term" value="P:axo-dendritic transport"/>
    <property type="evidence" value="ECO:0007669"/>
    <property type="project" value="TreeGrafter"/>
</dbReference>
<dbReference type="GO" id="GO:0030425">
    <property type="term" value="C:dendrite"/>
    <property type="evidence" value="ECO:0007669"/>
    <property type="project" value="TreeGrafter"/>
</dbReference>
<dbReference type="InterPro" id="IPR028103">
    <property type="entry name" value="Spatacsin"/>
</dbReference>
<dbReference type="Pfam" id="PF14649">
    <property type="entry name" value="Spatacsin_C"/>
    <property type="match status" value="1"/>
</dbReference>